<dbReference type="Pfam" id="PF21527">
    <property type="entry name" value="Stv"/>
    <property type="match status" value="1"/>
</dbReference>
<dbReference type="InterPro" id="IPR049082">
    <property type="entry name" value="T7SS_signal"/>
</dbReference>
<keyword evidence="7" id="KW-1185">Reference proteome</keyword>
<evidence type="ECO:0000259" key="5">
    <source>
        <dbReference type="Pfam" id="PF21725"/>
    </source>
</evidence>
<evidence type="ECO:0000256" key="1">
    <source>
        <dbReference type="SAM" id="MobiDB-lite"/>
    </source>
</evidence>
<dbReference type="InterPro" id="IPR050708">
    <property type="entry name" value="T6SS_VgrG/RHS"/>
</dbReference>
<dbReference type="Pfam" id="PF05593">
    <property type="entry name" value="RHS_repeat"/>
    <property type="match status" value="10"/>
</dbReference>
<name>A0ABS4LTF5_9ACTN</name>
<dbReference type="Gene3D" id="2.180.10.10">
    <property type="entry name" value="RHS repeat-associated core"/>
    <property type="match status" value="2"/>
</dbReference>
<feature type="compositionally biased region" description="Gly residues" evidence="1">
    <location>
        <begin position="381"/>
        <end position="396"/>
    </location>
</feature>
<dbReference type="InterPro" id="IPR022385">
    <property type="entry name" value="Rhs_assc_core"/>
</dbReference>
<dbReference type="Pfam" id="PF03527">
    <property type="entry name" value="RHS"/>
    <property type="match status" value="1"/>
</dbReference>
<evidence type="ECO:0000313" key="7">
    <source>
        <dbReference type="Proteomes" id="UP001519309"/>
    </source>
</evidence>
<feature type="domain" description="RHS protein conserved region" evidence="2">
    <location>
        <begin position="1343"/>
        <end position="1373"/>
    </location>
</feature>
<dbReference type="InterPro" id="IPR045351">
    <property type="entry name" value="DUF6531"/>
</dbReference>
<feature type="compositionally biased region" description="Basic and acidic residues" evidence="1">
    <location>
        <begin position="402"/>
        <end position="423"/>
    </location>
</feature>
<evidence type="ECO:0000313" key="6">
    <source>
        <dbReference type="EMBL" id="MBP2050697.1"/>
    </source>
</evidence>
<dbReference type="PANTHER" id="PTHR32305">
    <property type="match status" value="1"/>
</dbReference>
<feature type="domain" description="Putative adhesin Stv" evidence="4">
    <location>
        <begin position="1474"/>
        <end position="1583"/>
    </location>
</feature>
<dbReference type="NCBIfam" id="TIGR03696">
    <property type="entry name" value="Rhs_assc_core"/>
    <property type="match status" value="1"/>
</dbReference>
<dbReference type="InterPro" id="IPR006530">
    <property type="entry name" value="YD"/>
</dbReference>
<feature type="domain" description="DUF6531" evidence="3">
    <location>
        <begin position="424"/>
        <end position="495"/>
    </location>
</feature>
<comment type="caution">
    <text evidence="6">The sequence shown here is derived from an EMBL/GenBank/DDBJ whole genome shotgun (WGS) entry which is preliminary data.</text>
</comment>
<evidence type="ECO:0000259" key="4">
    <source>
        <dbReference type="Pfam" id="PF21527"/>
    </source>
</evidence>
<protein>
    <submittedName>
        <fullName evidence="6">RHS repeat-associated protein</fullName>
    </submittedName>
</protein>
<dbReference type="Pfam" id="PF20148">
    <property type="entry name" value="DUF6531"/>
    <property type="match status" value="1"/>
</dbReference>
<sequence>MSFSSGLNGALGSLKSGYDHVKRATGHVIDEGAHGVGDALDWAGAHGVADKVDDWGDGVANKLGAHVDEQQLDETEDPKELIHGDPAKLRETAGHLRNFGSSFGAVASGMSKLDSSQWTGEAADTFREKFSTHQVKWRQAAEACGEAASALENFAHTVEWAQGQAREAVAKYRQGKTASKAHQEQVRTYNDAVDAGKKDPGPKPSEQDPGDEAKHAAEQMLAAARRQRTHLASEAADKVKAALQHAPHEPSAVDQLKLDGADGLDAAKTEDMRFFGGFVRGVGDLNNMLRNANPLDPYAVTHPYEALQAKVELLGSAVHMVTHSNETGNQLWNSFLQDPGGFGGELLPQFLIPEAGAEGVAADGVRVAEDGVKGAEEAAAGEGGAAEAGAEGGGGDSAADAARSHPDEHDTANPGKKVEKDPTDPVDLTTGKMYLPQTDVTLPGVLPLIFKRRVESGYRYGRWFGPSWSSTIDQRLEIDSEGVVFITEDGMLLAYPHPAPSLPTLPSHGPRWPLDRVADGYTITDPSTRRTWHFADRGENLAVLEQIDDRNGNWITFEYDAEGSPLQIMSSAGHGVRISTEADRVTALHLVTTGQELKRYGYTEGNLTEVINSSGLPLRFTYDEAGRVTSWTDTNDRGYSYAYDDQDRCIAEGGSHGHMTLRLSYDETDPETGLRVTTATTAEGHSRRYVVNDDFQVVAEIDPLGAVTRFEHDRYRRLLAHTDPLGHRTTFRYDETGNPTSVIRPDGREARAEYNELGLPVKVVNPDGTVVRQTYDARGNRTSVTDVAGQTTCFTYTDAGHLTSVTDHLGNTTTVACDRAGLPLEITDPLGATTRYERDALGHPIAITDPTGARTLLEWSTEGHLTHRTAPDGTTESWAYDGEGNCTSHTDPIGGVSRFEYTHFDLLTARTGPDGVRYEFDHDMELRLTKVTNPQGLTWTYEYDAASRLVTETDFDDRTLTYAYDPAGRLASRRSVLGEVVSFKRNELGQVTRKDAAGQVTTYAYDLTDQLAQATGPDGTTLTLLRDCHGHLHSETVNGRTLRYTYDELGRRTGRTTPTGATTTWSFDATGRRTGMVASGRAIDFTYDEAGRELSRRIGGTITLEHAFDTLGRLTTQSVTGAEGRTVQHRAYTYRADGNLIGIDDHLSGSRHFDLDSTGRVTAVYAAGWTERYAYDEAGNQTQASWPSAHPGQEAIGIREYSGTRITRAGNVRYEHDALGRITLRQKTRLSRKPDTWRYEWDAEDRLTSVTTPDGTRWRYTYDPLGRRTAKFRLTEDGESVIERVDFTWDGTTLCEQTTTSPDLPNPVTLTWDHQGLRPLTQTERITEADSPQDEIDSRFFAIVTDLVGTPSELIDEQGDIAWRTRSTLWGTTAWAANSTAYTPLRFPGQYYDPETGLHYNYFRHYDPETARYFAPDPLGLTAAPNATTYVQNPHTWADPLGLSPCVEPPTDLADPRAGVAQPIAGLRQDGTKVIHGHGGYYGDGTFQVPEGTTLYMYVEDGKRLDAMRGLRIAGPGGPSVEPVQVFHAGDIVPNYTLSPLGRNPHTGLPMKYREGSIIVDEPTLLSDILEPNMGVCHWVACRRPGFGHG</sequence>
<evidence type="ECO:0000259" key="3">
    <source>
        <dbReference type="Pfam" id="PF20148"/>
    </source>
</evidence>
<accession>A0ABS4LTF5</accession>
<dbReference type="Proteomes" id="UP001519309">
    <property type="component" value="Unassembled WGS sequence"/>
</dbReference>
<proteinExistence type="predicted"/>
<dbReference type="InterPro" id="IPR001826">
    <property type="entry name" value="RHS"/>
</dbReference>
<feature type="region of interest" description="Disordered" evidence="1">
    <location>
        <begin position="174"/>
        <end position="216"/>
    </location>
</feature>
<dbReference type="InterPro" id="IPR031325">
    <property type="entry name" value="RHS_repeat"/>
</dbReference>
<feature type="domain" description="Putative T7SS secretion signal" evidence="5">
    <location>
        <begin position="16"/>
        <end position="250"/>
    </location>
</feature>
<feature type="region of interest" description="Disordered" evidence="1">
    <location>
        <begin position="376"/>
        <end position="432"/>
    </location>
</feature>
<reference evidence="6 7" key="1">
    <citation type="submission" date="2021-03" db="EMBL/GenBank/DDBJ databases">
        <title>Genomic Encyclopedia of Type Strains, Phase IV (KMG-IV): sequencing the most valuable type-strain genomes for metagenomic binning, comparative biology and taxonomic classification.</title>
        <authorList>
            <person name="Goeker M."/>
        </authorList>
    </citation>
    <scope>NUCLEOTIDE SEQUENCE [LARGE SCALE GENOMIC DNA]</scope>
    <source>
        <strain evidence="6 7">DSM 40499</strain>
    </source>
</reference>
<organism evidence="6 7">
    <name type="scientific">Streptomyces griseochromogenes</name>
    <dbReference type="NCBI Taxonomy" id="68214"/>
    <lineage>
        <taxon>Bacteria</taxon>
        <taxon>Bacillati</taxon>
        <taxon>Actinomycetota</taxon>
        <taxon>Actinomycetes</taxon>
        <taxon>Kitasatosporales</taxon>
        <taxon>Streptomycetaceae</taxon>
        <taxon>Streptomyces</taxon>
    </lineage>
</organism>
<dbReference type="EMBL" id="JAGGLP010000006">
    <property type="protein sequence ID" value="MBP2050697.1"/>
    <property type="molecule type" value="Genomic_DNA"/>
</dbReference>
<dbReference type="Pfam" id="PF21725">
    <property type="entry name" value="T7SS_signal"/>
    <property type="match status" value="1"/>
</dbReference>
<evidence type="ECO:0000259" key="2">
    <source>
        <dbReference type="Pfam" id="PF03527"/>
    </source>
</evidence>
<dbReference type="PANTHER" id="PTHR32305:SF15">
    <property type="entry name" value="PROTEIN RHSA-RELATED"/>
    <property type="match status" value="1"/>
</dbReference>
<dbReference type="NCBIfam" id="TIGR01643">
    <property type="entry name" value="YD_repeat_2x"/>
    <property type="match status" value="10"/>
</dbReference>
<gene>
    <name evidence="6" type="ORF">J2Z21_003636</name>
</gene>
<dbReference type="InterPro" id="IPR049002">
    <property type="entry name" value="Stv"/>
</dbReference>
<dbReference type="RefSeq" id="WP_079147220.1">
    <property type="nucleotide sequence ID" value="NZ_CP016279.1"/>
</dbReference>